<evidence type="ECO:0008006" key="4">
    <source>
        <dbReference type="Google" id="ProtNLM"/>
    </source>
</evidence>
<dbReference type="EMBL" id="MT144137">
    <property type="protein sequence ID" value="QJA49446.1"/>
    <property type="molecule type" value="Genomic_DNA"/>
</dbReference>
<proteinExistence type="predicted"/>
<name>A0A6H1ZNF3_9ZZZZ</name>
<organism evidence="1">
    <name type="scientific">viral metagenome</name>
    <dbReference type="NCBI Taxonomy" id="1070528"/>
    <lineage>
        <taxon>unclassified sequences</taxon>
        <taxon>metagenomes</taxon>
        <taxon>organismal metagenomes</taxon>
    </lineage>
</organism>
<sequence length="65" mass="7382">MLIIAFHNDGTGGEGMGNYNITVQINHKVIHSDRIENHDRFSGWEGLIQKYAKQLEVVQSDNITQ</sequence>
<evidence type="ECO:0000313" key="3">
    <source>
        <dbReference type="EMBL" id="QJH98939.1"/>
    </source>
</evidence>
<evidence type="ECO:0000313" key="2">
    <source>
        <dbReference type="EMBL" id="QJA86255.1"/>
    </source>
</evidence>
<protein>
    <recommendedName>
        <fullName evidence="4">N-acetylmuramoyl-L-alanine amidase</fullName>
    </recommendedName>
</protein>
<dbReference type="EMBL" id="MT142625">
    <property type="protein sequence ID" value="QJA86255.1"/>
    <property type="molecule type" value="Genomic_DNA"/>
</dbReference>
<gene>
    <name evidence="2" type="ORF">MM415B02102_0009</name>
    <name evidence="1" type="ORF">TM448A01363_0014</name>
    <name evidence="3" type="ORF">TM448B01427_0014</name>
</gene>
<evidence type="ECO:0000313" key="1">
    <source>
        <dbReference type="EMBL" id="QJA49446.1"/>
    </source>
</evidence>
<dbReference type="AlphaFoldDB" id="A0A6H1ZNF3"/>
<accession>A0A6H1ZNF3</accession>
<reference evidence="1" key="1">
    <citation type="submission" date="2020-03" db="EMBL/GenBank/DDBJ databases">
        <title>The deep terrestrial virosphere.</title>
        <authorList>
            <person name="Holmfeldt K."/>
            <person name="Nilsson E."/>
            <person name="Simone D."/>
            <person name="Lopez-Fernandez M."/>
            <person name="Wu X."/>
            <person name="de Brujin I."/>
            <person name="Lundin D."/>
            <person name="Andersson A."/>
            <person name="Bertilsson S."/>
            <person name="Dopson M."/>
        </authorList>
    </citation>
    <scope>NUCLEOTIDE SEQUENCE</scope>
    <source>
        <strain evidence="2">MM415B02102</strain>
        <strain evidence="1">TM448A01363</strain>
        <strain evidence="3">TM448B01427</strain>
    </source>
</reference>
<dbReference type="EMBL" id="MT144759">
    <property type="protein sequence ID" value="QJH98939.1"/>
    <property type="molecule type" value="Genomic_DNA"/>
</dbReference>